<feature type="domain" description="Reverse transcriptase" evidence="1">
    <location>
        <begin position="1"/>
        <end position="176"/>
    </location>
</feature>
<reference evidence="2 3" key="1">
    <citation type="submission" date="2022-03" db="EMBL/GenBank/DDBJ databases">
        <title>A chromosomal length assembly of Cordylochernes scorpioides.</title>
        <authorList>
            <person name="Zeh D."/>
            <person name="Zeh J."/>
        </authorList>
    </citation>
    <scope>NUCLEOTIDE SEQUENCE [LARGE SCALE GENOMIC DNA]</scope>
    <source>
        <strain evidence="2">IN4F17</strain>
        <tissue evidence="2">Whole Body</tissue>
    </source>
</reference>
<evidence type="ECO:0000313" key="2">
    <source>
        <dbReference type="EMBL" id="UYV83882.1"/>
    </source>
</evidence>
<dbReference type="InterPro" id="IPR000477">
    <property type="entry name" value="RT_dom"/>
</dbReference>
<sequence length="553" mass="64563">MEHKQIELSALVTIDISGAFDNAWWPAIIKRIDSDNLPEKIDQNSTIIFKFQDHFFQLRQFNNFKDNYQGGGPLSPLLWTILLNDLLMNFQVPNCELICYADDISVICWNKDLTSLKIDIEEALNTIELWCIKNKLEISSEKTNILYLHNKEKIPVKFKSGLISPVQKIKILGITIANHRRKNKLNFAFHIEEIVSRTQRIKKNLFSLCSKLWGLSSHKIITLYKSLFGSTLTYGSEIWFKFLNKNSIQKLNSMQYQILIWSIQAYKTTSYNCVHSLAKTSLIADYIEAKNMKFDLNNLSFEDKQKYNIDIPFIIKSYIDERMLLLLNNTNETFTSFFNRGIPNYFRPNFHNTQFVTNHGNFGSFLESIRASEDPGCFCGCRIQDSTNLLLKCPAFQDYRLSNGILCTDPRELISSRNSYIELNRFCKFISKFLNNLRHTMHCVAYYFRPIRHASGCAEIQIHIEEKWSSSLSQSFHVVERLVLEKQMTFSAEYHTRRMAFPNLFKFSKSHVHVQKRTHGFSTITMFMLTRLKMSGRPTVWTLHLATLYCSLT</sequence>
<evidence type="ECO:0000259" key="1">
    <source>
        <dbReference type="PROSITE" id="PS50878"/>
    </source>
</evidence>
<keyword evidence="3" id="KW-1185">Reference proteome</keyword>
<proteinExistence type="predicted"/>
<organism evidence="2 3">
    <name type="scientific">Cordylochernes scorpioides</name>
    <dbReference type="NCBI Taxonomy" id="51811"/>
    <lineage>
        <taxon>Eukaryota</taxon>
        <taxon>Metazoa</taxon>
        <taxon>Ecdysozoa</taxon>
        <taxon>Arthropoda</taxon>
        <taxon>Chelicerata</taxon>
        <taxon>Arachnida</taxon>
        <taxon>Pseudoscorpiones</taxon>
        <taxon>Cheliferoidea</taxon>
        <taxon>Chernetidae</taxon>
        <taxon>Cordylochernes</taxon>
    </lineage>
</organism>
<dbReference type="PANTHER" id="PTHR33332">
    <property type="entry name" value="REVERSE TRANSCRIPTASE DOMAIN-CONTAINING PROTEIN"/>
    <property type="match status" value="1"/>
</dbReference>
<dbReference type="Pfam" id="PF00078">
    <property type="entry name" value="RVT_1"/>
    <property type="match status" value="1"/>
</dbReference>
<dbReference type="PROSITE" id="PS50878">
    <property type="entry name" value="RT_POL"/>
    <property type="match status" value="1"/>
</dbReference>
<accession>A0ABY6LUS1</accession>
<evidence type="ECO:0000313" key="3">
    <source>
        <dbReference type="Proteomes" id="UP001235939"/>
    </source>
</evidence>
<name>A0ABY6LUS1_9ARAC</name>
<dbReference type="InterPro" id="IPR043502">
    <property type="entry name" value="DNA/RNA_pol_sf"/>
</dbReference>
<dbReference type="EMBL" id="CP092886">
    <property type="protein sequence ID" value="UYV83882.1"/>
    <property type="molecule type" value="Genomic_DNA"/>
</dbReference>
<dbReference type="SUPFAM" id="SSF56672">
    <property type="entry name" value="DNA/RNA polymerases"/>
    <property type="match status" value="1"/>
</dbReference>
<protein>
    <recommendedName>
        <fullName evidence="1">Reverse transcriptase domain-containing protein</fullName>
    </recommendedName>
</protein>
<gene>
    <name evidence="2" type="ORF">LAZ67_X000501</name>
</gene>
<dbReference type="Proteomes" id="UP001235939">
    <property type="component" value="Chromosome X"/>
</dbReference>